<sequence length="386" mass="42039">MSIEFHVGRTDHHKVEDFLARDHDGVAAISLDAKTAAHQSNLADVARSEGVNVLLDPRTDRLEHAGLHLEQLPGYRDDGYDVERLASSIADRQELTERVLAAQDGLVSVVTPAYFFGRDERSAHLNLALAEAAQLSTDLPVRPIVALRSRTSVGLITELATEYTRAGFQQIDLRFSPLGGENDSIAKVRSVFAAAQAFTSNGITVTLGHSGNIGQVAYALGHVAAYSVGIGMGEKVDLASDYTRQATPPKRDENGKRIGGGQWEGVYLPGLAMTLKKTRAEALLGHSDIRTRIGRCRLGACAHSLTGPTTDHRTHYLHARAAEMAFLQNTPPAWRPEAEAKRLRRALELRELVNKEYKSRGEHQLSARTLASLVDGIHEIRDAAVA</sequence>
<keyword evidence="2" id="KW-1185">Reference proteome</keyword>
<accession>A0A5J5IYC6</accession>
<reference evidence="2" key="1">
    <citation type="submission" date="2019-09" db="EMBL/GenBank/DDBJ databases">
        <title>Mumia zhuanghuii sp. nov. isolated from the intestinal contents of plateau pika (Ochotona curzoniae) in the Qinghai-Tibet plateau of China.</title>
        <authorList>
            <person name="Tian Z."/>
        </authorList>
    </citation>
    <scope>NUCLEOTIDE SEQUENCE [LARGE SCALE GENOMIC DNA]</scope>
    <source>
        <strain evidence="2">JCM 30598</strain>
    </source>
</reference>
<dbReference type="Proteomes" id="UP000325827">
    <property type="component" value="Unassembled WGS sequence"/>
</dbReference>
<dbReference type="RefSeq" id="WP_150450128.1">
    <property type="nucleotide sequence ID" value="NZ_VYSA01000004.1"/>
</dbReference>
<evidence type="ECO:0000313" key="2">
    <source>
        <dbReference type="Proteomes" id="UP000325827"/>
    </source>
</evidence>
<dbReference type="OrthoDB" id="4738721at2"/>
<comment type="caution">
    <text evidence="1">The sequence shown here is derived from an EMBL/GenBank/DDBJ whole genome shotgun (WGS) entry which is preliminary data.</text>
</comment>
<protein>
    <submittedName>
        <fullName evidence="1">Uncharacterized protein</fullName>
    </submittedName>
</protein>
<evidence type="ECO:0000313" key="1">
    <source>
        <dbReference type="EMBL" id="KAA9105986.1"/>
    </source>
</evidence>
<name>A0A5J5IYC6_9MICO</name>
<dbReference type="AlphaFoldDB" id="A0A5J5IYC6"/>
<proteinExistence type="predicted"/>
<organism evidence="1 2">
    <name type="scientific">Microbacterium rhizomatis</name>
    <dbReference type="NCBI Taxonomy" id="1631477"/>
    <lineage>
        <taxon>Bacteria</taxon>
        <taxon>Bacillati</taxon>
        <taxon>Actinomycetota</taxon>
        <taxon>Actinomycetes</taxon>
        <taxon>Micrococcales</taxon>
        <taxon>Microbacteriaceae</taxon>
        <taxon>Microbacterium</taxon>
    </lineage>
</organism>
<gene>
    <name evidence="1" type="ORF">F6B43_16635</name>
</gene>
<dbReference type="EMBL" id="VYSA01000004">
    <property type="protein sequence ID" value="KAA9105986.1"/>
    <property type="molecule type" value="Genomic_DNA"/>
</dbReference>